<reference evidence="1" key="1">
    <citation type="journal article" date="2015" name="Nature">
        <title>Complex archaea that bridge the gap between prokaryotes and eukaryotes.</title>
        <authorList>
            <person name="Spang A."/>
            <person name="Saw J.H."/>
            <person name="Jorgensen S.L."/>
            <person name="Zaremba-Niedzwiedzka K."/>
            <person name="Martijn J."/>
            <person name="Lind A.E."/>
            <person name="van Eijk R."/>
            <person name="Schleper C."/>
            <person name="Guy L."/>
            <person name="Ettema T.J."/>
        </authorList>
    </citation>
    <scope>NUCLEOTIDE SEQUENCE</scope>
</reference>
<protein>
    <submittedName>
        <fullName evidence="1">Uncharacterized protein</fullName>
    </submittedName>
</protein>
<feature type="non-terminal residue" evidence="1">
    <location>
        <position position="359"/>
    </location>
</feature>
<name>A0A0F8XGM8_9ZZZZ</name>
<comment type="caution">
    <text evidence="1">The sequence shown here is derived from an EMBL/GenBank/DDBJ whole genome shotgun (WGS) entry which is preliminary data.</text>
</comment>
<accession>A0A0F8XGM8</accession>
<sequence>VKTVPDLIVKSNLNNEYNKEIIDKLILIRNKRRERDLSSKEEKVIVDDSKKIKVTEKIEVNEDGEGDGADSDELLFDKFINAKGASFPYDIDNEKSYLIFIPKLKDDRYLDTIRTILREVYRKLSNKGKPSSEILNKKYKLEEAQTEGYIIVIDEKEAEYNISFQSRGRITNASAIKNKDPDTLLTKIKEMITDDLGFMLIHISKENIDKFKEKINNEPGWEPEIIIFEPQISKKRTIIDEFELIKSENYREIEKTDPKISKKRLASLFWGFVEPKKEEKWKKGKFFDDYFAVCEKEFDKRLKKILEQGSVIINGQKRILLYESKLRFHPNARKLHQRIKVLVLKHLIEREGKDLEREI</sequence>
<dbReference type="AlphaFoldDB" id="A0A0F8XGM8"/>
<feature type="non-terminal residue" evidence="1">
    <location>
        <position position="1"/>
    </location>
</feature>
<gene>
    <name evidence="1" type="ORF">LCGC14_3027190</name>
</gene>
<proteinExistence type="predicted"/>
<organism evidence="1">
    <name type="scientific">marine sediment metagenome</name>
    <dbReference type="NCBI Taxonomy" id="412755"/>
    <lineage>
        <taxon>unclassified sequences</taxon>
        <taxon>metagenomes</taxon>
        <taxon>ecological metagenomes</taxon>
    </lineage>
</organism>
<evidence type="ECO:0000313" key="1">
    <source>
        <dbReference type="EMBL" id="KKK60155.1"/>
    </source>
</evidence>
<dbReference type="EMBL" id="LAZR01063111">
    <property type="protein sequence ID" value="KKK60155.1"/>
    <property type="molecule type" value="Genomic_DNA"/>
</dbReference>